<protein>
    <submittedName>
        <fullName evidence="3">Glycosyltransferase family 9 protein</fullName>
        <ecNumber evidence="3">2.4.-.-</ecNumber>
    </submittedName>
</protein>
<keyword evidence="4" id="KW-1185">Reference proteome</keyword>
<evidence type="ECO:0000313" key="3">
    <source>
        <dbReference type="EMBL" id="MDN2479976.1"/>
    </source>
</evidence>
<evidence type="ECO:0000256" key="1">
    <source>
        <dbReference type="ARBA" id="ARBA00022676"/>
    </source>
</evidence>
<dbReference type="Proteomes" id="UP001169719">
    <property type="component" value="Unassembled WGS sequence"/>
</dbReference>
<dbReference type="PANTHER" id="PTHR30160">
    <property type="entry name" value="TETRAACYLDISACCHARIDE 4'-KINASE-RELATED"/>
    <property type="match status" value="1"/>
</dbReference>
<accession>A0ABT7XW26</accession>
<dbReference type="Pfam" id="PF01075">
    <property type="entry name" value="Glyco_transf_9"/>
    <property type="match status" value="1"/>
</dbReference>
<dbReference type="Gene3D" id="3.40.50.2000">
    <property type="entry name" value="Glycogen Phosphorylase B"/>
    <property type="match status" value="2"/>
</dbReference>
<sequence length="364" mass="40729">MNYNRILVLATHCIGDSLLVTALTRSLRQHYPEAQIDVLVTPRGRLIFESNSDINHLIDFPQRPKPKDYLQFLREHGRYDLVVNERVTDRTAIYCLLFGRSRLGVVDENFGGAWFKKRVYDHHIIERQDSEHKMSRMARMLDEINVAIEPVIVSPQEPLPTAVVEQLPPQYLVIHAPSSNELKQWPVEYWQQVIAQLIVSGYHIVLTGAPSERDKAIVDSLMSNFTEEKKLLSLLGQLSLAQTAVLIKQSLGFLGPDSGPGHLAAGFSVPIVSIISVAPASKWSPWPYKLTVDRSKNLYQNRIPVKQIQGNIAVLQSERACVPCDGSQCAISDDTYSPCLTDITPQQVVDAVKEMIPLGESGGE</sequence>
<dbReference type="InterPro" id="IPR002201">
    <property type="entry name" value="Glyco_trans_9"/>
</dbReference>
<keyword evidence="1 3" id="KW-0328">Glycosyltransferase</keyword>
<evidence type="ECO:0000256" key="2">
    <source>
        <dbReference type="ARBA" id="ARBA00022679"/>
    </source>
</evidence>
<comment type="caution">
    <text evidence="3">The sequence shown here is derived from an EMBL/GenBank/DDBJ whole genome shotgun (WGS) entry which is preliminary data.</text>
</comment>
<proteinExistence type="predicted"/>
<dbReference type="GO" id="GO:0016757">
    <property type="term" value="F:glycosyltransferase activity"/>
    <property type="evidence" value="ECO:0007669"/>
    <property type="project" value="UniProtKB-KW"/>
</dbReference>
<organism evidence="3 4">
    <name type="scientific">Vibrio agarivorans</name>
    <dbReference type="NCBI Taxonomy" id="153622"/>
    <lineage>
        <taxon>Bacteria</taxon>
        <taxon>Pseudomonadati</taxon>
        <taxon>Pseudomonadota</taxon>
        <taxon>Gammaproteobacteria</taxon>
        <taxon>Vibrionales</taxon>
        <taxon>Vibrionaceae</taxon>
        <taxon>Vibrio</taxon>
    </lineage>
</organism>
<dbReference type="SUPFAM" id="SSF53756">
    <property type="entry name" value="UDP-Glycosyltransferase/glycogen phosphorylase"/>
    <property type="match status" value="1"/>
</dbReference>
<dbReference type="PANTHER" id="PTHR30160:SF1">
    <property type="entry name" value="LIPOPOLYSACCHARIDE 1,2-N-ACETYLGLUCOSAMINETRANSFERASE-RELATED"/>
    <property type="match status" value="1"/>
</dbReference>
<dbReference type="InterPro" id="IPR051199">
    <property type="entry name" value="LPS_LOS_Heptosyltrfase"/>
</dbReference>
<gene>
    <name evidence="3" type="ORF">QWJ08_00855</name>
</gene>
<keyword evidence="2 3" id="KW-0808">Transferase</keyword>
<name>A0ABT7XW26_9VIBR</name>
<dbReference type="CDD" id="cd03789">
    <property type="entry name" value="GT9_LPS_heptosyltransferase"/>
    <property type="match status" value="1"/>
</dbReference>
<dbReference type="RefSeq" id="WP_289960299.1">
    <property type="nucleotide sequence ID" value="NZ_JAUEOZ010000001.1"/>
</dbReference>
<evidence type="ECO:0000313" key="4">
    <source>
        <dbReference type="Proteomes" id="UP001169719"/>
    </source>
</evidence>
<dbReference type="EMBL" id="JAUEOZ010000001">
    <property type="protein sequence ID" value="MDN2479976.1"/>
    <property type="molecule type" value="Genomic_DNA"/>
</dbReference>
<reference evidence="3" key="1">
    <citation type="submission" date="2024-05" db="EMBL/GenBank/DDBJ databases">
        <title>Genome Sequences of Four Agar- Degrading Marine Bacteria.</title>
        <authorList>
            <person name="Phillips E.K."/>
            <person name="Shaffer J.C."/>
            <person name="Henson M.W."/>
            <person name="Temperton B."/>
            <person name="Thrash C.J."/>
            <person name="Martin M.O."/>
        </authorList>
    </citation>
    <scope>NUCLEOTIDE SEQUENCE</scope>
    <source>
        <strain evidence="3">EKP203</strain>
    </source>
</reference>
<dbReference type="EC" id="2.4.-.-" evidence="3"/>